<dbReference type="Pfam" id="PF25239">
    <property type="entry name" value="WHD_CHMP7"/>
    <property type="match status" value="1"/>
</dbReference>
<accession>A0A811K8I5</accession>
<dbReference type="OrthoDB" id="10250120at2759"/>
<proteinExistence type="inferred from homology"/>
<organism evidence="4 5">
    <name type="scientific">Bursaphelenchus okinawaensis</name>
    <dbReference type="NCBI Taxonomy" id="465554"/>
    <lineage>
        <taxon>Eukaryota</taxon>
        <taxon>Metazoa</taxon>
        <taxon>Ecdysozoa</taxon>
        <taxon>Nematoda</taxon>
        <taxon>Chromadorea</taxon>
        <taxon>Rhabditida</taxon>
        <taxon>Tylenchina</taxon>
        <taxon>Tylenchomorpha</taxon>
        <taxon>Aphelenchoidea</taxon>
        <taxon>Aphelenchoididae</taxon>
        <taxon>Bursaphelenchus</taxon>
    </lineage>
</organism>
<dbReference type="Proteomes" id="UP000614601">
    <property type="component" value="Unassembled WGS sequence"/>
</dbReference>
<evidence type="ECO:0000313" key="4">
    <source>
        <dbReference type="EMBL" id="CAD5212357.1"/>
    </source>
</evidence>
<dbReference type="GO" id="GO:0032511">
    <property type="term" value="P:late endosome to vacuole transport via multivesicular body sorting pathway"/>
    <property type="evidence" value="ECO:0007669"/>
    <property type="project" value="TreeGrafter"/>
</dbReference>
<dbReference type="GO" id="GO:0006900">
    <property type="term" value="P:vesicle budding from membrane"/>
    <property type="evidence" value="ECO:0007669"/>
    <property type="project" value="TreeGrafter"/>
</dbReference>
<dbReference type="PANTHER" id="PTHR22761">
    <property type="entry name" value="CHARGED MULTIVESICULAR BODY PROTEIN"/>
    <property type="match status" value="1"/>
</dbReference>
<dbReference type="Gene3D" id="6.10.140.1230">
    <property type="match status" value="1"/>
</dbReference>
<evidence type="ECO:0000256" key="2">
    <source>
        <dbReference type="SAM" id="Coils"/>
    </source>
</evidence>
<name>A0A811K8I5_9BILA</name>
<keyword evidence="2" id="KW-0175">Coiled coil</keyword>
<dbReference type="AlphaFoldDB" id="A0A811K8I5"/>
<dbReference type="Pfam" id="PF25880">
    <property type="entry name" value="WHD_CHMP7_1st"/>
    <property type="match status" value="1"/>
</dbReference>
<dbReference type="InterPro" id="IPR005024">
    <property type="entry name" value="Snf7_fam"/>
</dbReference>
<keyword evidence="5" id="KW-1185">Reference proteome</keyword>
<evidence type="ECO:0000313" key="5">
    <source>
        <dbReference type="Proteomes" id="UP000614601"/>
    </source>
</evidence>
<dbReference type="Pfam" id="PF03357">
    <property type="entry name" value="Snf7"/>
    <property type="match status" value="1"/>
</dbReference>
<comment type="caution">
    <text evidence="4">The sequence shown here is derived from an EMBL/GenBank/DDBJ whole genome shotgun (WGS) entry which is preliminary data.</text>
</comment>
<reference evidence="4" key="1">
    <citation type="submission" date="2020-09" db="EMBL/GenBank/DDBJ databases">
        <authorList>
            <person name="Kikuchi T."/>
        </authorList>
    </citation>
    <scope>NUCLEOTIDE SEQUENCE</scope>
    <source>
        <strain evidence="4">SH1</strain>
    </source>
</reference>
<evidence type="ECO:0000259" key="3">
    <source>
        <dbReference type="Pfam" id="PF25239"/>
    </source>
</evidence>
<dbReference type="EMBL" id="CAJFCW020000002">
    <property type="protein sequence ID" value="CAG9095656.1"/>
    <property type="molecule type" value="Genomic_DNA"/>
</dbReference>
<dbReference type="GO" id="GO:0009898">
    <property type="term" value="C:cytoplasmic side of plasma membrane"/>
    <property type="evidence" value="ECO:0007669"/>
    <property type="project" value="TreeGrafter"/>
</dbReference>
<dbReference type="EMBL" id="CAJFDH010000002">
    <property type="protein sequence ID" value="CAD5212357.1"/>
    <property type="molecule type" value="Genomic_DNA"/>
</dbReference>
<feature type="coiled-coil region" evidence="2">
    <location>
        <begin position="220"/>
        <end position="287"/>
    </location>
</feature>
<evidence type="ECO:0000256" key="1">
    <source>
        <dbReference type="ARBA" id="ARBA00006190"/>
    </source>
</evidence>
<dbReference type="GO" id="GO:0005771">
    <property type="term" value="C:multivesicular body"/>
    <property type="evidence" value="ECO:0007669"/>
    <property type="project" value="TreeGrafter"/>
</dbReference>
<dbReference type="Proteomes" id="UP000783686">
    <property type="component" value="Unassembled WGS sequence"/>
</dbReference>
<dbReference type="GO" id="GO:0000815">
    <property type="term" value="C:ESCRT III complex"/>
    <property type="evidence" value="ECO:0007669"/>
    <property type="project" value="TreeGrafter"/>
</dbReference>
<comment type="similarity">
    <text evidence="1">Belongs to the SNF7 family.</text>
</comment>
<protein>
    <recommendedName>
        <fullName evidence="3">CHMP7 winged helix domain-containing protein</fullName>
    </recommendedName>
</protein>
<dbReference type="InterPro" id="IPR057471">
    <property type="entry name" value="CHMP7_WHD"/>
</dbReference>
<sequence length="411" mass="47289">MKAAYLPECWSDDEEMRGLMSALKKRDVNPVNFDRTIEFWRRLIADYCRVEKKCVVHYEELRYKFRRGNQLPAPLLTVFEELHKKQVFVPVDELSSPRQGWLGWGSSLMAKSSWLMGVSVDFSKTKLVHMPTVKALAKKMLGYYKEQYEMVDCAEVVGYEEFKARCENIVDGESFDLVLDELMRQGEVSEGRSQDGDRILKFKDQGSQGPAKFTEADASVHNLRRTMTRLNTEIKRIEHKVKTFTNEAKELLKNGDKTGALIAMKKKKRAEKDLLDKDNQCQRLLQMMEQLTATKQTREIMDVYKMGSDAYKSALRRQGLSMDKIDETMDSIHEAIHEANDIDDALREGIKNMPSPSNVIDEASLEEELNELMREEEAPALPSMPEVPIHAPEKDELTARLKRLREGMPAV</sequence>
<feature type="domain" description="CHMP7 winged helix" evidence="3">
    <location>
        <begin position="133"/>
        <end position="203"/>
    </location>
</feature>
<dbReference type="PANTHER" id="PTHR22761:SF46">
    <property type="entry name" value="CHARGED MULTIVESICULAR BODY PROTEIN 7"/>
    <property type="match status" value="1"/>
</dbReference>
<gene>
    <name evidence="4" type="ORF">BOKJ2_LOCUS4162</name>
</gene>